<organism evidence="3 4">
    <name type="scientific">Mitosporidium daphniae</name>
    <dbReference type="NCBI Taxonomy" id="1485682"/>
    <lineage>
        <taxon>Eukaryota</taxon>
        <taxon>Fungi</taxon>
        <taxon>Fungi incertae sedis</taxon>
        <taxon>Microsporidia</taxon>
        <taxon>Mitosporidium</taxon>
    </lineage>
</organism>
<evidence type="ECO:0000259" key="2">
    <source>
        <dbReference type="Pfam" id="PF21933"/>
    </source>
</evidence>
<dbReference type="Pfam" id="PF21933">
    <property type="entry name" value="MCM5_C"/>
    <property type="match status" value="1"/>
</dbReference>
<dbReference type="PANTHER" id="PTHR11630">
    <property type="entry name" value="DNA REPLICATION LICENSING FACTOR MCM FAMILY MEMBER"/>
    <property type="match status" value="1"/>
</dbReference>
<protein>
    <submittedName>
        <fullName evidence="3">Cdc46 minichromosome maintenance protein 5</fullName>
    </submittedName>
</protein>
<feature type="domain" description="MCM AAA-lid" evidence="1">
    <location>
        <begin position="55"/>
        <end position="140"/>
    </location>
</feature>
<dbReference type="GO" id="GO:0003697">
    <property type="term" value="F:single-stranded DNA binding"/>
    <property type="evidence" value="ECO:0007669"/>
    <property type="project" value="TreeGrafter"/>
</dbReference>
<proteinExistence type="predicted"/>
<dbReference type="InterPro" id="IPR041562">
    <property type="entry name" value="MCM_lid"/>
</dbReference>
<dbReference type="OrthoDB" id="10036721at2759"/>
<dbReference type="InterPro" id="IPR031327">
    <property type="entry name" value="MCM"/>
</dbReference>
<name>A0A098VSZ9_9MICR</name>
<evidence type="ECO:0000259" key="1">
    <source>
        <dbReference type="Pfam" id="PF17855"/>
    </source>
</evidence>
<accession>A0A098VSZ9</accession>
<dbReference type="HOGENOM" id="CLU_103016_0_0_1"/>
<feature type="domain" description="MCM5 C-terminal" evidence="2">
    <location>
        <begin position="164"/>
        <end position="223"/>
    </location>
</feature>
<comment type="caution">
    <text evidence="3">The sequence shown here is derived from an EMBL/GenBank/DDBJ whole genome shotgun (WGS) entry which is preliminary data.</text>
</comment>
<keyword evidence="4" id="KW-1185">Reference proteome</keyword>
<dbReference type="Gene3D" id="3.40.50.300">
    <property type="entry name" value="P-loop containing nucleotide triphosphate hydrolases"/>
    <property type="match status" value="1"/>
</dbReference>
<dbReference type="GO" id="GO:0043138">
    <property type="term" value="F:3'-5' DNA helicase activity"/>
    <property type="evidence" value="ECO:0007669"/>
    <property type="project" value="TreeGrafter"/>
</dbReference>
<evidence type="ECO:0000313" key="3">
    <source>
        <dbReference type="EMBL" id="KGG52223.1"/>
    </source>
</evidence>
<dbReference type="GO" id="GO:0000727">
    <property type="term" value="P:double-strand break repair via break-induced replication"/>
    <property type="evidence" value="ECO:0007669"/>
    <property type="project" value="TreeGrafter"/>
</dbReference>
<dbReference type="GO" id="GO:0005524">
    <property type="term" value="F:ATP binding"/>
    <property type="evidence" value="ECO:0007669"/>
    <property type="project" value="InterPro"/>
</dbReference>
<dbReference type="GO" id="GO:0017116">
    <property type="term" value="F:single-stranded DNA helicase activity"/>
    <property type="evidence" value="ECO:0007669"/>
    <property type="project" value="TreeGrafter"/>
</dbReference>
<dbReference type="InterPro" id="IPR027417">
    <property type="entry name" value="P-loop_NTPase"/>
</dbReference>
<dbReference type="InterPro" id="IPR054125">
    <property type="entry name" value="MCM5_C"/>
</dbReference>
<dbReference type="AlphaFoldDB" id="A0A098VSZ9"/>
<sequence>MIFIVKDEHSVSRDTTLARHVVGIHMTATGSGSAPMEMAEEEAYGDPSSELVEPEFLRSYIAFCRALSQGAAALLIDYYVRMRSEVHEMEVAMEERSSIPITVRQLEAIVRIAESLAKMELLDRATEAHVSEAIRLFRISTLNAVHAGHGGEAMPATLIAEIERVERAIKQRLPLGSSVAYASLLRELVSVKRFSEPAVLRAIDALVAQETLLWRTQRRVIVRANP</sequence>
<dbReference type="Pfam" id="PF17855">
    <property type="entry name" value="MCM_lid"/>
    <property type="match status" value="1"/>
</dbReference>
<dbReference type="VEuPathDB" id="MicrosporidiaDB:DI09_19p50"/>
<dbReference type="GO" id="GO:0006270">
    <property type="term" value="P:DNA replication initiation"/>
    <property type="evidence" value="ECO:0007669"/>
    <property type="project" value="TreeGrafter"/>
</dbReference>
<dbReference type="Proteomes" id="UP000029725">
    <property type="component" value="Unassembled WGS sequence"/>
</dbReference>
<gene>
    <name evidence="3" type="ORF">DI09_19p50</name>
</gene>
<dbReference type="GeneID" id="25258891"/>
<evidence type="ECO:0000313" key="4">
    <source>
        <dbReference type="Proteomes" id="UP000029725"/>
    </source>
</evidence>
<dbReference type="GO" id="GO:0005634">
    <property type="term" value="C:nucleus"/>
    <property type="evidence" value="ECO:0007669"/>
    <property type="project" value="TreeGrafter"/>
</dbReference>
<dbReference type="EMBL" id="JMKJ01000110">
    <property type="protein sequence ID" value="KGG52223.1"/>
    <property type="molecule type" value="Genomic_DNA"/>
</dbReference>
<dbReference type="RefSeq" id="XP_013238688.1">
    <property type="nucleotide sequence ID" value="XM_013383234.1"/>
</dbReference>
<reference evidence="3 4" key="1">
    <citation type="submission" date="2014-04" db="EMBL/GenBank/DDBJ databases">
        <title>A new species of microsporidia sheds light on the evolution of extreme parasitism.</title>
        <authorList>
            <person name="Haag K.L."/>
            <person name="James T.Y."/>
            <person name="Larsson R."/>
            <person name="Schaer T.M."/>
            <person name="Refardt D."/>
            <person name="Pombert J.-F."/>
            <person name="Ebert D."/>
        </authorList>
    </citation>
    <scope>NUCLEOTIDE SEQUENCE [LARGE SCALE GENOMIC DNA]</scope>
    <source>
        <strain evidence="3 4">UGP3</strain>
        <tissue evidence="3">Spores</tissue>
    </source>
</reference>
<dbReference type="GO" id="GO:0042555">
    <property type="term" value="C:MCM complex"/>
    <property type="evidence" value="ECO:0007669"/>
    <property type="project" value="TreeGrafter"/>
</dbReference>
<dbReference type="PANTHER" id="PTHR11630:SF42">
    <property type="entry name" value="DNA REPLICATION LICENSING FACTOR MCM5"/>
    <property type="match status" value="1"/>
</dbReference>